<dbReference type="Proteomes" id="UP000284002">
    <property type="component" value="Unassembled WGS sequence"/>
</dbReference>
<evidence type="ECO:0000313" key="2">
    <source>
        <dbReference type="Proteomes" id="UP000284002"/>
    </source>
</evidence>
<name>A0A423HS27_9PSED</name>
<proteinExistence type="predicted"/>
<organism evidence="1 2">
    <name type="scientific">Pseudomonas frederiksbergensis</name>
    <dbReference type="NCBI Taxonomy" id="104087"/>
    <lineage>
        <taxon>Bacteria</taxon>
        <taxon>Pseudomonadati</taxon>
        <taxon>Pseudomonadota</taxon>
        <taxon>Gammaproteobacteria</taxon>
        <taxon>Pseudomonadales</taxon>
        <taxon>Pseudomonadaceae</taxon>
        <taxon>Pseudomonas</taxon>
    </lineage>
</organism>
<evidence type="ECO:0000313" key="1">
    <source>
        <dbReference type="EMBL" id="RON16050.1"/>
    </source>
</evidence>
<comment type="caution">
    <text evidence="1">The sequence shown here is derived from an EMBL/GenBank/DDBJ whole genome shotgun (WGS) entry which is preliminary data.</text>
</comment>
<accession>A0A423HS27</accession>
<dbReference type="EMBL" id="MOBM01000014">
    <property type="protein sequence ID" value="RON16050.1"/>
    <property type="molecule type" value="Genomic_DNA"/>
</dbReference>
<sequence length="170" mass="18931">MEPANLHAGDSIAWSRDVPAFPAASGWALHYALNGPASYSFEAAAAAPYLVELSTSETAEWVPGLYRWVAMAIKGDQRITVASGLIQVEPNWQTAGPADMRSHATRMIALIELALEKRIPKDQQSYEIDGQQLTRIPVERLRELRLQYQRELAQLRRKGSGLVRHLRVGV</sequence>
<gene>
    <name evidence="1" type="ORF">BK662_11520</name>
</gene>
<reference evidence="1 2" key="1">
    <citation type="submission" date="2016-10" db="EMBL/GenBank/DDBJ databases">
        <title>Comparative genome analysis of multiple Pseudomonas spp. focuses on biocontrol and plant growth promoting traits.</title>
        <authorList>
            <person name="Tao X.-Y."/>
            <person name="Taylor C.G."/>
        </authorList>
    </citation>
    <scope>NUCLEOTIDE SEQUENCE [LARGE SCALE GENOMIC DNA]</scope>
    <source>
        <strain evidence="1 2">36C6</strain>
    </source>
</reference>
<dbReference type="AlphaFoldDB" id="A0A423HS27"/>
<dbReference type="RefSeq" id="WP_123358252.1">
    <property type="nucleotide sequence ID" value="NZ_MOBM01000014.1"/>
</dbReference>
<protein>
    <submittedName>
        <fullName evidence="1">Uncharacterized protein</fullName>
    </submittedName>
</protein>